<feature type="coiled-coil region" evidence="1">
    <location>
        <begin position="661"/>
        <end position="709"/>
    </location>
</feature>
<sequence>MEAFKPTLLDNISFYAKFKKFNRAPPLPKQCTKCFHPVKLVGNIFICINTNCKKRHDLWAGTPLAGFHSMQWDRHFQLIVECASNSTAASAAAKYFVNERTVDRVFDQFREYCQKYLERIQFYDGEDKEIDEFVGARVKYHRGEPTKGTTKWFFSIRGRQSRIFRCFYILGRSIEEVQPLINKYCKIGDTVYSDGLATYKHLSSTFVHKSVNHSEHFADPEDPTNNINGLEGSHGALRKKLAFMVQFKQIKSNSTSISIAFRDNLVMIPYNSWIMCGLHLMNENKKYFIIITVFQQHFNFNFKIPNQIILICRQAGRTIFKSCKLKHILYNLYTTEGKTGYVKINVFLSHPLMIHIINNILSQTLFSQLQYRQLLLNNNKYSNSMQICSSKLVDRQQIQYCLKAVSLSSLTQASQVVNSPAQEVFHSLYTEKTQDLKIDMIYSMKNLPSFALFGLTKSIEIFDSNLSVKVPQPLSKSAMICFQCDIHSSVSEFVFVAQAQIISGLVYCPYTIMVLNSSLIQFRLTGLNVGGLIFQAINIQVQISLCNISGYVSNGSFSGILIATVTNSSTIEVQNVIICVQFNDIISDNQIGSGVDGVQISGNLIKSCDLCGSFYFAYGLCLDNLNFGEVVNDILICLHSFVFDGEGCSCPDGLQIQGYQCVNILEIIESQENQIKSLENTSSLMQNQIQKLQNRLNNLTQYLECVNKKGYQYVNGSCIQQAIDFMQCLTADKYISTFDISSITNLVSQSDFSNGNSVFKSQYFIQNAFINVKDGTYSSVAIPLFESQQQFSNIKIQIGTQSIETGSILTVSENITVNQMKIVSREQSTLAVTSYLNILITSSVSSTINNFQLNLAFEVQNGNITLIDHVTGTLNISGYQVLGVIQSLQIVAMIGINVEQAVLILQNINYNPTVHNAGNLSSYLFSNVITSKIQVDYIFIKVGNINQYSKFGQLSTNSYQLYYLFGGIIAYSNNSDLTLNSIIFDSYIEFSGAVIIVNSGFIVGYSQSAESSINLNNLCLHLTLTSFDQIIRDFGYIGTNEGNISLNKMILSQVVVGYIIDGFGVIGCQDQTSIQSKLNQISVIAKLTLNQTEKMSEGTNSILIGKLNSLYNELLDISILNSSFDIKKRNSIGVLVGWAENGLENLNQIYISIINTIINCSFVTEDSIAGYIYNGYLSKINIFNSIFTCNQSGYICFGGFISDQQNCNTTISNSQFTNSTIQNTVQFVAFIQNTWNSNTTIVDSSFSNSNILNYELNEFYGGIAGFIAQQQTSNTTLQRLLINKVNIEGITMRIGGFVYYSLESDSLISDSVIQNSNISGPMNIEYYPPQVGVFYDTCYKSNLTVTNSNITNVNLSGEKIGIYYVKSEPETGTVSISNCFTKNVSINGVLQEDTEYQK</sequence>
<dbReference type="Proteomes" id="UP001642409">
    <property type="component" value="Unassembled WGS sequence"/>
</dbReference>
<evidence type="ECO:0000313" key="4">
    <source>
        <dbReference type="EMBL" id="CAL6083034.1"/>
    </source>
</evidence>
<dbReference type="InterPro" id="IPR024445">
    <property type="entry name" value="Tnp_ISXO2-like"/>
</dbReference>
<reference evidence="4 5" key="2">
    <citation type="submission" date="2024-07" db="EMBL/GenBank/DDBJ databases">
        <authorList>
            <person name="Akdeniz Z."/>
        </authorList>
    </citation>
    <scope>NUCLEOTIDE SEQUENCE [LARGE SCALE GENOMIC DNA]</scope>
</reference>
<dbReference type="Pfam" id="PF12762">
    <property type="entry name" value="DDE_Tnp_IS1595"/>
    <property type="match status" value="1"/>
</dbReference>
<protein>
    <recommendedName>
        <fullName evidence="2">ISXO2-like transposase domain-containing protein</fullName>
    </recommendedName>
</protein>
<name>A0AA86QKA8_9EUKA</name>
<evidence type="ECO:0000313" key="3">
    <source>
        <dbReference type="EMBL" id="CAI9957997.1"/>
    </source>
</evidence>
<dbReference type="PANTHER" id="PTHR47163">
    <property type="entry name" value="DDE_TNP_IS1595 DOMAIN-CONTAINING PROTEIN"/>
    <property type="match status" value="1"/>
</dbReference>
<feature type="domain" description="ISXO2-like transposase" evidence="2">
    <location>
        <begin position="129"/>
        <end position="248"/>
    </location>
</feature>
<keyword evidence="1" id="KW-0175">Coiled coil</keyword>
<comment type="caution">
    <text evidence="3">The sequence shown here is derived from an EMBL/GenBank/DDBJ whole genome shotgun (WGS) entry which is preliminary data.</text>
</comment>
<dbReference type="EMBL" id="CATOUU010000899">
    <property type="protein sequence ID" value="CAI9957997.1"/>
    <property type="molecule type" value="Genomic_DNA"/>
</dbReference>
<dbReference type="SMART" id="SM01126">
    <property type="entry name" value="DDE_Tnp_IS1595"/>
    <property type="match status" value="1"/>
</dbReference>
<organism evidence="3">
    <name type="scientific">Hexamita inflata</name>
    <dbReference type="NCBI Taxonomy" id="28002"/>
    <lineage>
        <taxon>Eukaryota</taxon>
        <taxon>Metamonada</taxon>
        <taxon>Diplomonadida</taxon>
        <taxon>Hexamitidae</taxon>
        <taxon>Hexamitinae</taxon>
        <taxon>Hexamita</taxon>
    </lineage>
</organism>
<dbReference type="PANTHER" id="PTHR47163:SF2">
    <property type="entry name" value="SI:DKEY-17M8.2"/>
    <property type="match status" value="1"/>
</dbReference>
<accession>A0AA86QKA8</accession>
<evidence type="ECO:0000256" key="1">
    <source>
        <dbReference type="SAM" id="Coils"/>
    </source>
</evidence>
<evidence type="ECO:0000259" key="2">
    <source>
        <dbReference type="SMART" id="SM01126"/>
    </source>
</evidence>
<dbReference type="InterPro" id="IPR053164">
    <property type="entry name" value="IS1016-like_transposase"/>
</dbReference>
<keyword evidence="5" id="KW-1185">Reference proteome</keyword>
<evidence type="ECO:0000313" key="5">
    <source>
        <dbReference type="Proteomes" id="UP001642409"/>
    </source>
</evidence>
<gene>
    <name evidence="3" type="ORF">HINF_LOCUS45642</name>
    <name evidence="4" type="ORF">HINF_LOCUS61530</name>
</gene>
<proteinExistence type="predicted"/>
<reference evidence="3" key="1">
    <citation type="submission" date="2023-06" db="EMBL/GenBank/DDBJ databases">
        <authorList>
            <person name="Kurt Z."/>
        </authorList>
    </citation>
    <scope>NUCLEOTIDE SEQUENCE</scope>
</reference>
<dbReference type="EMBL" id="CAXDID020000369">
    <property type="protein sequence ID" value="CAL6083034.1"/>
    <property type="molecule type" value="Genomic_DNA"/>
</dbReference>